<keyword evidence="1" id="KW-0812">Transmembrane</keyword>
<keyword evidence="1" id="KW-0472">Membrane</keyword>
<geneLocation type="plasmid" evidence="2">
    <name>pHNNC189-2</name>
</geneLocation>
<feature type="transmembrane region" description="Helical" evidence="1">
    <location>
        <begin position="15"/>
        <end position="34"/>
    </location>
</feature>
<reference evidence="2" key="1">
    <citation type="submission" date="2019-07" db="EMBL/GenBank/DDBJ databases">
        <authorList>
            <person name="Gao X."/>
            <person name="Wan M."/>
            <person name="Lv L."/>
            <person name="Liu J.-H."/>
        </authorList>
    </citation>
    <scope>NUCLEOTIDE SEQUENCE</scope>
    <source>
        <strain evidence="2">NC189</strain>
        <plasmid evidence="2">pHNNC189-2</plasmid>
    </source>
</reference>
<proteinExistence type="predicted"/>
<dbReference type="EMBL" id="MN175502">
    <property type="protein sequence ID" value="QQZ45291.1"/>
    <property type="molecule type" value="Genomic_DNA"/>
</dbReference>
<name>A0A7U1DZC0_RAOOR</name>
<protein>
    <submittedName>
        <fullName evidence="2">Uncharacterized protein</fullName>
    </submittedName>
</protein>
<keyword evidence="2" id="KW-0614">Plasmid</keyword>
<evidence type="ECO:0000313" key="2">
    <source>
        <dbReference type="EMBL" id="QQZ45291.1"/>
    </source>
</evidence>
<organism evidence="2">
    <name type="scientific">Raoultella ornithinolytica</name>
    <name type="common">Klebsiella ornithinolytica</name>
    <dbReference type="NCBI Taxonomy" id="54291"/>
    <lineage>
        <taxon>Bacteria</taxon>
        <taxon>Pseudomonadati</taxon>
        <taxon>Pseudomonadota</taxon>
        <taxon>Gammaproteobacteria</taxon>
        <taxon>Enterobacterales</taxon>
        <taxon>Enterobacteriaceae</taxon>
        <taxon>Klebsiella/Raoultella group</taxon>
        <taxon>Raoultella</taxon>
    </lineage>
</organism>
<dbReference type="AlphaFoldDB" id="A0A7U1DZC0"/>
<accession>A0A7U1DZC0</accession>
<keyword evidence="1" id="KW-1133">Transmembrane helix</keyword>
<evidence type="ECO:0000256" key="1">
    <source>
        <dbReference type="SAM" id="Phobius"/>
    </source>
</evidence>
<sequence length="37" mass="4417">MNQSTYHKVSDNKEFSFLVLLHFFDVSLIITLFLKLK</sequence>